<reference evidence="3 4" key="1">
    <citation type="submission" date="2017-08" db="EMBL/GenBank/DDBJ databases">
        <title>Infants hospitalized years apart are colonized by the same room-sourced microbial strains.</title>
        <authorList>
            <person name="Brooks B."/>
            <person name="Olm M.R."/>
            <person name="Firek B.A."/>
            <person name="Baker R."/>
            <person name="Thomas B.C."/>
            <person name="Morowitz M.J."/>
            <person name="Banfield J.F."/>
        </authorList>
    </citation>
    <scope>NUCLEOTIDE SEQUENCE [LARGE SCALE GENOMIC DNA]</scope>
    <source>
        <strain evidence="3">S2_018_000_R2_101</strain>
    </source>
</reference>
<comment type="caution">
    <text evidence="3">The sequence shown here is derived from an EMBL/GenBank/DDBJ whole genome shotgun (WGS) entry which is preliminary data.</text>
</comment>
<feature type="region of interest" description="Disordered" evidence="1">
    <location>
        <begin position="73"/>
        <end position="106"/>
    </location>
</feature>
<dbReference type="Proteomes" id="UP000249066">
    <property type="component" value="Unassembled WGS sequence"/>
</dbReference>
<protein>
    <submittedName>
        <fullName evidence="3">Transcriptional regulator</fullName>
    </submittedName>
</protein>
<proteinExistence type="predicted"/>
<evidence type="ECO:0000256" key="1">
    <source>
        <dbReference type="SAM" id="MobiDB-lite"/>
    </source>
</evidence>
<feature type="compositionally biased region" description="Low complexity" evidence="1">
    <location>
        <begin position="74"/>
        <end position="86"/>
    </location>
</feature>
<evidence type="ECO:0000313" key="3">
    <source>
        <dbReference type="EMBL" id="PZO87417.1"/>
    </source>
</evidence>
<dbReference type="Pfam" id="PF04606">
    <property type="entry name" value="Ogr_Delta"/>
    <property type="match status" value="1"/>
</dbReference>
<name>A0A2W5A246_9SPHN</name>
<dbReference type="InterPro" id="IPR007684">
    <property type="entry name" value="Znf_Ogr/Delta"/>
</dbReference>
<evidence type="ECO:0000259" key="2">
    <source>
        <dbReference type="Pfam" id="PF04606"/>
    </source>
</evidence>
<sequence>MGRNAAHLCPHCRRPARVRSSRAVTPLYRQLNLQCTNVDCGHTYAAAIEILYSIVPSAHPDPAIDLRRAPPRRVPIAANDGGSVPGVTPPPSNDDDPLAEAVFTGG</sequence>
<accession>A0A2W5A246</accession>
<dbReference type="EMBL" id="QFNN01000133">
    <property type="protein sequence ID" value="PZO87417.1"/>
    <property type="molecule type" value="Genomic_DNA"/>
</dbReference>
<evidence type="ECO:0000313" key="4">
    <source>
        <dbReference type="Proteomes" id="UP000249066"/>
    </source>
</evidence>
<gene>
    <name evidence="3" type="ORF">DI623_14790</name>
</gene>
<dbReference type="AlphaFoldDB" id="A0A2W5A246"/>
<organism evidence="3 4">
    <name type="scientific">Sphingomonas sanxanigenens</name>
    <dbReference type="NCBI Taxonomy" id="397260"/>
    <lineage>
        <taxon>Bacteria</taxon>
        <taxon>Pseudomonadati</taxon>
        <taxon>Pseudomonadota</taxon>
        <taxon>Alphaproteobacteria</taxon>
        <taxon>Sphingomonadales</taxon>
        <taxon>Sphingomonadaceae</taxon>
        <taxon>Sphingomonas</taxon>
    </lineage>
</organism>
<feature type="domain" description="Zinc finger Ogr/Delta-type" evidence="2">
    <location>
        <begin position="9"/>
        <end position="50"/>
    </location>
</feature>